<organism evidence="2">
    <name type="scientific">Alloyangia sp. H15</name>
    <dbReference type="NCBI Taxonomy" id="3029062"/>
    <lineage>
        <taxon>Bacteria</taxon>
        <taxon>Pseudomonadati</taxon>
        <taxon>Pseudomonadota</taxon>
        <taxon>Alphaproteobacteria</taxon>
        <taxon>Rhodobacterales</taxon>
        <taxon>Roseobacteraceae</taxon>
        <taxon>Alloyangia</taxon>
    </lineage>
</organism>
<name>A0AAU8AQP3_9RHOB</name>
<sequence length="148" mass="15833">MSGHDESQDMVARIVAAYASRPDVTPDEIVNLYRRLSGEVQDAPGADATAAPAAGRQASADGRLHPALPVAQAVTEEKVYCLCCGRGFKMLKRHLGAEHGMTEAQYRAAFGLSEDFPLVAPSYSRKKAAHAKEAGLGKYDRTVMAGQE</sequence>
<geneLocation type="plasmid" evidence="2">
    <name>unnamed1</name>
</geneLocation>
<proteinExistence type="inferred from homology"/>
<reference evidence="2" key="1">
    <citation type="submission" date="2023-02" db="EMBL/GenBank/DDBJ databases">
        <title>Description and genomic characterization of Salipiger bruguierae sp. nov., isolated from the sediment of mangrove plant Bruguiera sexangula.</title>
        <authorList>
            <person name="Long M."/>
        </authorList>
    </citation>
    <scope>NUCLEOTIDE SEQUENCE</scope>
    <source>
        <strain evidence="2">H15</strain>
        <plasmid evidence="2">unnamed1</plasmid>
    </source>
</reference>
<comment type="similarity">
    <text evidence="1">Belongs to the ros/MucR family.</text>
</comment>
<protein>
    <submittedName>
        <fullName evidence="2">MucR family transcriptional regulator</fullName>
    </submittedName>
</protein>
<dbReference type="Gene3D" id="1.10.10.1550">
    <property type="entry name" value="ROS/MUCR transcriptional regulator protein"/>
    <property type="match status" value="1"/>
</dbReference>
<dbReference type="RefSeq" id="WP_353475724.1">
    <property type="nucleotide sequence ID" value="NZ_CP123386.1"/>
</dbReference>
<keyword evidence="2" id="KW-0614">Plasmid</keyword>
<dbReference type="GO" id="GO:0006355">
    <property type="term" value="P:regulation of DNA-templated transcription"/>
    <property type="evidence" value="ECO:0007669"/>
    <property type="project" value="InterPro"/>
</dbReference>
<dbReference type="Pfam" id="PF05443">
    <property type="entry name" value="ROS_MUCR"/>
    <property type="match status" value="1"/>
</dbReference>
<evidence type="ECO:0000313" key="2">
    <source>
        <dbReference type="EMBL" id="XCC96832.1"/>
    </source>
</evidence>
<dbReference type="EMBL" id="CP123386">
    <property type="protein sequence ID" value="XCC96832.1"/>
    <property type="molecule type" value="Genomic_DNA"/>
</dbReference>
<dbReference type="InterPro" id="IPR041920">
    <property type="entry name" value="ROS/MUCR_sf"/>
</dbReference>
<dbReference type="GO" id="GO:0003677">
    <property type="term" value="F:DNA binding"/>
    <property type="evidence" value="ECO:0007669"/>
    <property type="project" value="InterPro"/>
</dbReference>
<gene>
    <name evidence="2" type="ORF">PVT71_24370</name>
</gene>
<evidence type="ECO:0000256" key="1">
    <source>
        <dbReference type="ARBA" id="ARBA00007031"/>
    </source>
</evidence>
<dbReference type="InterPro" id="IPR008807">
    <property type="entry name" value="ROS_MUCR"/>
</dbReference>
<accession>A0AAU8AQP3</accession>
<dbReference type="AlphaFoldDB" id="A0AAU8AQP3"/>
<dbReference type="GO" id="GO:0008270">
    <property type="term" value="F:zinc ion binding"/>
    <property type="evidence" value="ECO:0007669"/>
    <property type="project" value="InterPro"/>
</dbReference>